<organism evidence="1 2">
    <name type="scientific">Prorocentrum cordatum</name>
    <dbReference type="NCBI Taxonomy" id="2364126"/>
    <lineage>
        <taxon>Eukaryota</taxon>
        <taxon>Sar</taxon>
        <taxon>Alveolata</taxon>
        <taxon>Dinophyceae</taxon>
        <taxon>Prorocentrales</taxon>
        <taxon>Prorocentraceae</taxon>
        <taxon>Prorocentrum</taxon>
    </lineage>
</organism>
<evidence type="ECO:0000313" key="2">
    <source>
        <dbReference type="Proteomes" id="UP001189429"/>
    </source>
</evidence>
<reference evidence="1" key="1">
    <citation type="submission" date="2023-10" db="EMBL/GenBank/DDBJ databases">
        <authorList>
            <person name="Chen Y."/>
            <person name="Shah S."/>
            <person name="Dougan E. K."/>
            <person name="Thang M."/>
            <person name="Chan C."/>
        </authorList>
    </citation>
    <scope>NUCLEOTIDE SEQUENCE [LARGE SCALE GENOMIC DNA]</scope>
</reference>
<accession>A0ABN9W3E1</accession>
<keyword evidence="2" id="KW-1185">Reference proteome</keyword>
<name>A0ABN9W3E1_9DINO</name>
<proteinExistence type="predicted"/>
<protein>
    <submittedName>
        <fullName evidence="1">Uncharacterized protein</fullName>
    </submittedName>
</protein>
<dbReference type="EMBL" id="CAUYUJ010017926">
    <property type="protein sequence ID" value="CAK0879142.1"/>
    <property type="molecule type" value="Genomic_DNA"/>
</dbReference>
<evidence type="ECO:0000313" key="1">
    <source>
        <dbReference type="EMBL" id="CAK0879142.1"/>
    </source>
</evidence>
<dbReference type="Proteomes" id="UP001189429">
    <property type="component" value="Unassembled WGS sequence"/>
</dbReference>
<gene>
    <name evidence="1" type="ORF">PCOR1329_LOCUS62660</name>
</gene>
<comment type="caution">
    <text evidence="1">The sequence shown here is derived from an EMBL/GenBank/DDBJ whole genome shotgun (WGS) entry which is preliminary data.</text>
</comment>
<sequence>MAGVAAMEFPVPQGHNFSSRQKVTQWLAEQLSVEELGTVGKRYARSSSVAYLELVSLQHETSIANKLNGTPLSPADFAVQRTSDASLKREREDSAKDVKKGTGIAEKLLDLYGSGGNARAKRRFAQSLARTVDRSSSVAASGLRTKAIKEEAPVDAESDE</sequence>